<evidence type="ECO:0000256" key="3">
    <source>
        <dbReference type="ARBA" id="ARBA00001970"/>
    </source>
</evidence>
<comment type="caution">
    <text evidence="14">The sequence shown here is derived from an EMBL/GenBank/DDBJ whole genome shotgun (WGS) entry which is preliminary data.</text>
</comment>
<dbReference type="InterPro" id="IPR002016">
    <property type="entry name" value="Haem_peroxidase"/>
</dbReference>
<dbReference type="InterPro" id="IPR019794">
    <property type="entry name" value="Peroxidases_AS"/>
</dbReference>
<evidence type="ECO:0000256" key="9">
    <source>
        <dbReference type="ARBA" id="ARBA00023002"/>
    </source>
</evidence>
<dbReference type="PANTHER" id="PTHR31388:SF144">
    <property type="entry name" value="PEROXIDASE 67-RELATED"/>
    <property type="match status" value="1"/>
</dbReference>
<name>A0ABQ7CKU6_BRACR</name>
<gene>
    <name evidence="14" type="ORF">DY000_02001134</name>
</gene>
<dbReference type="PROSITE" id="PS00436">
    <property type="entry name" value="PEROXIDASE_2"/>
    <property type="match status" value="1"/>
</dbReference>
<dbReference type="PANTHER" id="PTHR31388">
    <property type="entry name" value="PEROXIDASE 72-RELATED"/>
    <property type="match status" value="1"/>
</dbReference>
<comment type="cofactor">
    <cofactor evidence="3">
        <name>heme b</name>
        <dbReference type="ChEBI" id="CHEBI:60344"/>
    </cofactor>
</comment>
<dbReference type="Pfam" id="PF00141">
    <property type="entry name" value="peroxidase"/>
    <property type="match status" value="1"/>
</dbReference>
<protein>
    <recommendedName>
        <fullName evidence="5">peroxidase</fullName>
        <ecNumber evidence="5">1.11.1.7</ecNumber>
    </recommendedName>
</protein>
<keyword evidence="15" id="KW-1185">Reference proteome</keyword>
<dbReference type="PRINTS" id="PR00461">
    <property type="entry name" value="PLPEROXIDASE"/>
</dbReference>
<evidence type="ECO:0000256" key="2">
    <source>
        <dbReference type="ARBA" id="ARBA00001913"/>
    </source>
</evidence>
<evidence type="ECO:0000313" key="14">
    <source>
        <dbReference type="EMBL" id="KAF3551612.1"/>
    </source>
</evidence>
<keyword evidence="10" id="KW-0408">Iron</keyword>
<reference evidence="14 15" key="1">
    <citation type="journal article" date="2020" name="BMC Genomics">
        <title>Intraspecific diversification of the crop wild relative Brassica cretica Lam. using demographic model selection.</title>
        <authorList>
            <person name="Kioukis A."/>
            <person name="Michalopoulou V.A."/>
            <person name="Briers L."/>
            <person name="Pirintsos S."/>
            <person name="Studholme D.J."/>
            <person name="Pavlidis P."/>
            <person name="Sarris P.F."/>
        </authorList>
    </citation>
    <scope>NUCLEOTIDE SEQUENCE [LARGE SCALE GENOMIC DNA]</scope>
    <source>
        <strain evidence="15">cv. PFS-1207/04</strain>
    </source>
</reference>
<keyword evidence="6" id="KW-0575">Peroxidase</keyword>
<comment type="similarity">
    <text evidence="11">Belongs to the peroxidase family.</text>
</comment>
<evidence type="ECO:0000256" key="8">
    <source>
        <dbReference type="ARBA" id="ARBA00022723"/>
    </source>
</evidence>
<keyword evidence="12" id="KW-0812">Transmembrane</keyword>
<comment type="cofactor">
    <cofactor evidence="2">
        <name>Ca(2+)</name>
        <dbReference type="ChEBI" id="CHEBI:29108"/>
    </cofactor>
</comment>
<evidence type="ECO:0000256" key="7">
    <source>
        <dbReference type="ARBA" id="ARBA00022617"/>
    </source>
</evidence>
<dbReference type="EMBL" id="QGKV02000832">
    <property type="protein sequence ID" value="KAF3551612.1"/>
    <property type="molecule type" value="Genomic_DNA"/>
</dbReference>
<accession>A0ABQ7CKU6</accession>
<dbReference type="Gene3D" id="1.10.520.10">
    <property type="match status" value="2"/>
</dbReference>
<organism evidence="14 15">
    <name type="scientific">Brassica cretica</name>
    <name type="common">Mustard</name>
    <dbReference type="NCBI Taxonomy" id="69181"/>
    <lineage>
        <taxon>Eukaryota</taxon>
        <taxon>Viridiplantae</taxon>
        <taxon>Streptophyta</taxon>
        <taxon>Embryophyta</taxon>
        <taxon>Tracheophyta</taxon>
        <taxon>Spermatophyta</taxon>
        <taxon>Magnoliopsida</taxon>
        <taxon>eudicotyledons</taxon>
        <taxon>Gunneridae</taxon>
        <taxon>Pentapetalae</taxon>
        <taxon>rosids</taxon>
        <taxon>malvids</taxon>
        <taxon>Brassicales</taxon>
        <taxon>Brassicaceae</taxon>
        <taxon>Brassiceae</taxon>
        <taxon>Brassica</taxon>
    </lineage>
</organism>
<proteinExistence type="inferred from homology"/>
<keyword evidence="12" id="KW-0472">Membrane</keyword>
<evidence type="ECO:0000256" key="10">
    <source>
        <dbReference type="ARBA" id="ARBA00023004"/>
    </source>
</evidence>
<feature type="non-terminal residue" evidence="14">
    <location>
        <position position="1"/>
    </location>
</feature>
<comment type="catalytic activity">
    <reaction evidence="1">
        <text>2 a phenolic donor + H2O2 = 2 a phenolic radical donor + 2 H2O</text>
        <dbReference type="Rhea" id="RHEA:56136"/>
        <dbReference type="ChEBI" id="CHEBI:15377"/>
        <dbReference type="ChEBI" id="CHEBI:16240"/>
        <dbReference type="ChEBI" id="CHEBI:139520"/>
        <dbReference type="ChEBI" id="CHEBI:139521"/>
        <dbReference type="EC" id="1.11.1.7"/>
    </reaction>
</comment>
<feature type="domain" description="Plant heme peroxidase family profile" evidence="13">
    <location>
        <begin position="31"/>
        <end position="112"/>
    </location>
</feature>
<comment type="function">
    <text evidence="4">Removal of H(2)O(2), oxidation of toxic reductants, biosynthesis and degradation of lignin, suberization, auxin catabolism, response to environmental stresses such as wounding, pathogen attack and oxidative stress. These functions might be dependent on each isozyme/isoform in each plant tissue.</text>
</comment>
<dbReference type="PRINTS" id="PR00458">
    <property type="entry name" value="PEROXIDASE"/>
</dbReference>
<dbReference type="Proteomes" id="UP000266723">
    <property type="component" value="Unassembled WGS sequence"/>
</dbReference>
<dbReference type="InterPro" id="IPR010255">
    <property type="entry name" value="Haem_peroxidase_sf"/>
</dbReference>
<evidence type="ECO:0000256" key="5">
    <source>
        <dbReference type="ARBA" id="ARBA00012313"/>
    </source>
</evidence>
<sequence length="112" mass="13070">SKERMEYNKQRTMLTVMLIIIMWSCCYSHAQLSSDFYKESCPSLFYVVRREVQRAVTRERRMAASLLRLFFHDCFVNSRVERLCPGVVSCADILAIIARDSVLLVSTFTFTL</sequence>
<evidence type="ECO:0000256" key="4">
    <source>
        <dbReference type="ARBA" id="ARBA00002322"/>
    </source>
</evidence>
<keyword evidence="12" id="KW-1133">Transmembrane helix</keyword>
<evidence type="ECO:0000256" key="11">
    <source>
        <dbReference type="RuleBase" id="RU004241"/>
    </source>
</evidence>
<keyword evidence="7" id="KW-0349">Heme</keyword>
<evidence type="ECO:0000313" key="15">
    <source>
        <dbReference type="Proteomes" id="UP000266723"/>
    </source>
</evidence>
<evidence type="ECO:0000256" key="6">
    <source>
        <dbReference type="ARBA" id="ARBA00022559"/>
    </source>
</evidence>
<dbReference type="SUPFAM" id="SSF48113">
    <property type="entry name" value="Heme-dependent peroxidases"/>
    <property type="match status" value="1"/>
</dbReference>
<evidence type="ECO:0000256" key="12">
    <source>
        <dbReference type="SAM" id="Phobius"/>
    </source>
</evidence>
<evidence type="ECO:0000259" key="13">
    <source>
        <dbReference type="PROSITE" id="PS50873"/>
    </source>
</evidence>
<dbReference type="InterPro" id="IPR000823">
    <property type="entry name" value="Peroxidase_pln"/>
</dbReference>
<evidence type="ECO:0000256" key="1">
    <source>
        <dbReference type="ARBA" id="ARBA00000189"/>
    </source>
</evidence>
<keyword evidence="8" id="KW-0479">Metal-binding</keyword>
<dbReference type="EC" id="1.11.1.7" evidence="5"/>
<dbReference type="PROSITE" id="PS50873">
    <property type="entry name" value="PEROXIDASE_4"/>
    <property type="match status" value="1"/>
</dbReference>
<keyword evidence="9" id="KW-0560">Oxidoreductase</keyword>
<feature type="transmembrane region" description="Helical" evidence="12">
    <location>
        <begin position="12"/>
        <end position="30"/>
    </location>
</feature>